<dbReference type="InterPro" id="IPR011032">
    <property type="entry name" value="GroES-like_sf"/>
</dbReference>
<dbReference type="Proteomes" id="UP000460298">
    <property type="component" value="Unassembled WGS sequence"/>
</dbReference>
<dbReference type="PANTHER" id="PTHR45033">
    <property type="match status" value="1"/>
</dbReference>
<protein>
    <submittedName>
        <fullName evidence="2">NAD(P)-dependent alcohol dehydrogenase</fullName>
    </submittedName>
</protein>
<evidence type="ECO:0000313" key="2">
    <source>
        <dbReference type="EMBL" id="KAB2929196.1"/>
    </source>
</evidence>
<dbReference type="Pfam" id="PF08240">
    <property type="entry name" value="ADH_N"/>
    <property type="match status" value="1"/>
</dbReference>
<dbReference type="CDD" id="cd08276">
    <property type="entry name" value="MDR7"/>
    <property type="match status" value="1"/>
</dbReference>
<organism evidence="2 3">
    <name type="scientific">Leptonema illini</name>
    <dbReference type="NCBI Taxonomy" id="183"/>
    <lineage>
        <taxon>Bacteria</taxon>
        <taxon>Pseudomonadati</taxon>
        <taxon>Spirochaetota</taxon>
        <taxon>Spirochaetia</taxon>
        <taxon>Leptospirales</taxon>
        <taxon>Leptospiraceae</taxon>
        <taxon>Leptonema</taxon>
    </lineage>
</organism>
<dbReference type="SUPFAM" id="SSF50129">
    <property type="entry name" value="GroES-like"/>
    <property type="match status" value="1"/>
</dbReference>
<dbReference type="Pfam" id="PF00107">
    <property type="entry name" value="ADH_zinc_N"/>
    <property type="match status" value="1"/>
</dbReference>
<dbReference type="PANTHER" id="PTHR45033:SF2">
    <property type="entry name" value="ZINC-TYPE ALCOHOL DEHYDROGENASE-LIKE PROTEIN C1773.06C"/>
    <property type="match status" value="1"/>
</dbReference>
<dbReference type="InterPro" id="IPR052711">
    <property type="entry name" value="Zinc_ADH-like"/>
</dbReference>
<dbReference type="SUPFAM" id="SSF51735">
    <property type="entry name" value="NAD(P)-binding Rossmann-fold domains"/>
    <property type="match status" value="1"/>
</dbReference>
<evidence type="ECO:0000259" key="1">
    <source>
        <dbReference type="SMART" id="SM00829"/>
    </source>
</evidence>
<dbReference type="Gene3D" id="3.90.180.10">
    <property type="entry name" value="Medium-chain alcohol dehydrogenases, catalytic domain"/>
    <property type="match status" value="1"/>
</dbReference>
<dbReference type="InterPro" id="IPR020843">
    <property type="entry name" value="ER"/>
</dbReference>
<dbReference type="InterPro" id="IPR036291">
    <property type="entry name" value="NAD(P)-bd_dom_sf"/>
</dbReference>
<dbReference type="SMART" id="SM00829">
    <property type="entry name" value="PKS_ER"/>
    <property type="match status" value="1"/>
</dbReference>
<dbReference type="GO" id="GO:0016491">
    <property type="term" value="F:oxidoreductase activity"/>
    <property type="evidence" value="ECO:0007669"/>
    <property type="project" value="InterPro"/>
</dbReference>
<dbReference type="AlphaFoldDB" id="A0A833LZC7"/>
<reference evidence="2 3" key="1">
    <citation type="submission" date="2019-10" db="EMBL/GenBank/DDBJ databases">
        <title>Extracellular Electron Transfer in a Candidatus Methanoperedens spp. Enrichment Culture.</title>
        <authorList>
            <person name="Berger S."/>
            <person name="Rangel Shaw D."/>
            <person name="Berben T."/>
            <person name="In 'T Zandt M."/>
            <person name="Frank J."/>
            <person name="Reimann J."/>
            <person name="Jetten M.S.M."/>
            <person name="Welte C.U."/>
        </authorList>
    </citation>
    <scope>NUCLEOTIDE SEQUENCE [LARGE SCALE GENOMIC DNA]</scope>
    <source>
        <strain evidence="2">SB12</strain>
    </source>
</reference>
<dbReference type="InterPro" id="IPR013149">
    <property type="entry name" value="ADH-like_C"/>
</dbReference>
<accession>A0A833LZC7</accession>
<proteinExistence type="predicted"/>
<gene>
    <name evidence="2" type="ORF">F9K24_20490</name>
</gene>
<feature type="domain" description="Enoyl reductase (ER)" evidence="1">
    <location>
        <begin position="10"/>
        <end position="333"/>
    </location>
</feature>
<dbReference type="Gene3D" id="3.40.50.720">
    <property type="entry name" value="NAD(P)-binding Rossmann-like Domain"/>
    <property type="match status" value="1"/>
</dbReference>
<name>A0A833LZC7_9LEPT</name>
<dbReference type="EMBL" id="WBUI01000035">
    <property type="protein sequence ID" value="KAB2929196.1"/>
    <property type="molecule type" value="Genomic_DNA"/>
</dbReference>
<dbReference type="InterPro" id="IPR013154">
    <property type="entry name" value="ADH-like_N"/>
</dbReference>
<evidence type="ECO:0000313" key="3">
    <source>
        <dbReference type="Proteomes" id="UP000460298"/>
    </source>
</evidence>
<comment type="caution">
    <text evidence="2">The sequence shown here is derived from an EMBL/GenBank/DDBJ whole genome shotgun (WGS) entry which is preliminary data.</text>
</comment>
<sequence>MQAYIFEEFGRDKLKMVERPVPEPASDEIVLKMKAVSLNFRDLLMVEGNYNPRMKLPVVPCSDGVGVVNAVGSNVKDWKIGERAMPVFAPGWYDGDPERTHLRGAIGGPADGTLQQYMCLKAVDAVKAPEHLTDEEAATLPCAGLTAWSALVEKGPVKAGEQILALGTGGVSVFALQFGVMFGAEVVITSGSDDKLARAKELGARHCINYKTQPNWEKEVARITRLRGVDHVIEVGGMGTLERSVKSVRPGGSIYLIGVLAGRSAPVDLTPVLMQNIRIQGVVVGHRRAFNEMNRAIELHGMRPVVDRVFSFGEAQAAFDYLRSGSHFGKVCIRVD</sequence>